<gene>
    <name evidence="1" type="ORF">DM860_008573</name>
</gene>
<name>A0A328D5B2_9ASTE</name>
<evidence type="ECO:0000313" key="1">
    <source>
        <dbReference type="EMBL" id="RAL40875.1"/>
    </source>
</evidence>
<dbReference type="AlphaFoldDB" id="A0A328D5B2"/>
<sequence length="66" mass="7766">MNYCQGQYVKHVKLLLRKPVFCHGQLCVAVSRLINRNGLKILIYNEMIAYTNFTSNVDFKEVFRNL</sequence>
<comment type="caution">
    <text evidence="1">The sequence shown here is derived from an EMBL/GenBank/DDBJ whole genome shotgun (WGS) entry which is preliminary data.</text>
</comment>
<dbReference type="EMBL" id="NQVE01000192">
    <property type="protein sequence ID" value="RAL40875.1"/>
    <property type="molecule type" value="Genomic_DNA"/>
</dbReference>
<dbReference type="Proteomes" id="UP000249390">
    <property type="component" value="Unassembled WGS sequence"/>
</dbReference>
<evidence type="ECO:0000313" key="2">
    <source>
        <dbReference type="Proteomes" id="UP000249390"/>
    </source>
</evidence>
<protein>
    <submittedName>
        <fullName evidence="1">Uncharacterized protein</fullName>
    </submittedName>
</protein>
<organism evidence="1 2">
    <name type="scientific">Cuscuta australis</name>
    <dbReference type="NCBI Taxonomy" id="267555"/>
    <lineage>
        <taxon>Eukaryota</taxon>
        <taxon>Viridiplantae</taxon>
        <taxon>Streptophyta</taxon>
        <taxon>Embryophyta</taxon>
        <taxon>Tracheophyta</taxon>
        <taxon>Spermatophyta</taxon>
        <taxon>Magnoliopsida</taxon>
        <taxon>eudicotyledons</taxon>
        <taxon>Gunneridae</taxon>
        <taxon>Pentapetalae</taxon>
        <taxon>asterids</taxon>
        <taxon>lamiids</taxon>
        <taxon>Solanales</taxon>
        <taxon>Convolvulaceae</taxon>
        <taxon>Cuscuteae</taxon>
        <taxon>Cuscuta</taxon>
        <taxon>Cuscuta subgen. Grammica</taxon>
        <taxon>Cuscuta sect. Cleistogrammica</taxon>
    </lineage>
</organism>
<accession>A0A328D5B2</accession>
<proteinExistence type="predicted"/>
<keyword evidence="2" id="KW-1185">Reference proteome</keyword>
<reference evidence="1 2" key="1">
    <citation type="submission" date="2018-06" db="EMBL/GenBank/DDBJ databases">
        <title>The Genome of Cuscuta australis (Dodder) Provides Insight into the Evolution of Plant Parasitism.</title>
        <authorList>
            <person name="Liu H."/>
        </authorList>
    </citation>
    <scope>NUCLEOTIDE SEQUENCE [LARGE SCALE GENOMIC DNA]</scope>
    <source>
        <strain evidence="2">cv. Yunnan</strain>
        <tissue evidence="1">Vines</tissue>
    </source>
</reference>